<dbReference type="AlphaFoldDB" id="A0A7J9G5I6"/>
<sequence>MAFGRAPLRVLEPSAAGNDDIWGPISVCCSSKFWFLLEFCLVFLLVLRLRHLWGAFVTIFSGFYCFDGGYQVVERDLADLPLDDEEDDILQVQKDHVSAVEEYEFCLVGCFLATSVIHFLAMRSAMANL</sequence>
<gene>
    <name evidence="1" type="ORF">Gohar_017270</name>
</gene>
<dbReference type="EMBL" id="JABFAD010000002">
    <property type="protein sequence ID" value="MBA0792802.1"/>
    <property type="molecule type" value="Genomic_DNA"/>
</dbReference>
<dbReference type="Proteomes" id="UP000593560">
    <property type="component" value="Unassembled WGS sequence"/>
</dbReference>
<accession>A0A7J9G5I6</accession>
<comment type="caution">
    <text evidence="1">The sequence shown here is derived from an EMBL/GenBank/DDBJ whole genome shotgun (WGS) entry which is preliminary data.</text>
</comment>
<keyword evidence="2" id="KW-1185">Reference proteome</keyword>
<evidence type="ECO:0000313" key="1">
    <source>
        <dbReference type="EMBL" id="MBA0792802.1"/>
    </source>
</evidence>
<organism evidence="1 2">
    <name type="scientific">Gossypium harknessii</name>
    <dbReference type="NCBI Taxonomy" id="34285"/>
    <lineage>
        <taxon>Eukaryota</taxon>
        <taxon>Viridiplantae</taxon>
        <taxon>Streptophyta</taxon>
        <taxon>Embryophyta</taxon>
        <taxon>Tracheophyta</taxon>
        <taxon>Spermatophyta</taxon>
        <taxon>Magnoliopsida</taxon>
        <taxon>eudicotyledons</taxon>
        <taxon>Gunneridae</taxon>
        <taxon>Pentapetalae</taxon>
        <taxon>rosids</taxon>
        <taxon>malvids</taxon>
        <taxon>Malvales</taxon>
        <taxon>Malvaceae</taxon>
        <taxon>Malvoideae</taxon>
        <taxon>Gossypium</taxon>
    </lineage>
</organism>
<name>A0A7J9G5I6_9ROSI</name>
<evidence type="ECO:0000313" key="2">
    <source>
        <dbReference type="Proteomes" id="UP000593560"/>
    </source>
</evidence>
<protein>
    <submittedName>
        <fullName evidence="1">Uncharacterized protein</fullName>
    </submittedName>
</protein>
<reference evidence="1 2" key="1">
    <citation type="journal article" date="2019" name="Genome Biol. Evol.">
        <title>Insights into the evolution of the New World diploid cottons (Gossypium, subgenus Houzingenia) based on genome sequencing.</title>
        <authorList>
            <person name="Grover C.E."/>
            <person name="Arick M.A. 2nd"/>
            <person name="Thrash A."/>
            <person name="Conover J.L."/>
            <person name="Sanders W.S."/>
            <person name="Peterson D.G."/>
            <person name="Frelichowski J.E."/>
            <person name="Scheffler J.A."/>
            <person name="Scheffler B.E."/>
            <person name="Wendel J.F."/>
        </authorList>
    </citation>
    <scope>NUCLEOTIDE SEQUENCE [LARGE SCALE GENOMIC DNA]</scope>
    <source>
        <strain evidence="1">0</strain>
        <tissue evidence="1">Leaf</tissue>
    </source>
</reference>
<proteinExistence type="predicted"/>